<dbReference type="InterPro" id="IPR027417">
    <property type="entry name" value="P-loop_NTPase"/>
</dbReference>
<protein>
    <submittedName>
        <fullName evidence="1">NB-ARC domain-containing protein</fullName>
    </submittedName>
</protein>
<dbReference type="PRINTS" id="PR00364">
    <property type="entry name" value="DISEASERSIST"/>
</dbReference>
<keyword evidence="2" id="KW-1185">Reference proteome</keyword>
<reference evidence="1 2" key="1">
    <citation type="submission" date="2019-06" db="EMBL/GenBank/DDBJ databases">
        <title>Sequencing the genomes of 1000 actinobacteria strains.</title>
        <authorList>
            <person name="Klenk H.-P."/>
        </authorList>
    </citation>
    <scope>NUCLEOTIDE SEQUENCE [LARGE SCALE GENOMIC DNA]</scope>
    <source>
        <strain evidence="1 2">DSM 45456</strain>
    </source>
</reference>
<dbReference type="AlphaFoldDB" id="A0A543J656"/>
<comment type="caution">
    <text evidence="1">The sequence shown here is derived from an EMBL/GenBank/DDBJ whole genome shotgun (WGS) entry which is preliminary data.</text>
</comment>
<dbReference type="SUPFAM" id="SSF52540">
    <property type="entry name" value="P-loop containing nucleoside triphosphate hydrolases"/>
    <property type="match status" value="1"/>
</dbReference>
<organism evidence="1 2">
    <name type="scientific">Saccharothrix saharensis</name>
    <dbReference type="NCBI Taxonomy" id="571190"/>
    <lineage>
        <taxon>Bacteria</taxon>
        <taxon>Bacillati</taxon>
        <taxon>Actinomycetota</taxon>
        <taxon>Actinomycetes</taxon>
        <taxon>Pseudonocardiales</taxon>
        <taxon>Pseudonocardiaceae</taxon>
        <taxon>Saccharothrix</taxon>
    </lineage>
</organism>
<sequence>MTAVDPSSARGSTEYLLLLRRRREVAGLSYRQLDRRARQCGEVLPPSTVATMLRRTTLPAVDLLTTFVRACGGDDAEVAAWLAARARITAPDPDPGARAATGPCLPVPPRQLPPGPAELVGRDRELAELDEATGGRERGLVLVTGGPGTGKTALAVHWAHGSAGRFPDGQLYVDLRGHGPGEPVSVGVALAHLLVGLGVPASAVPSRDEQAAALFRSVVADRRIVLVLDGAASADQVRLLRPGGRASCTVVTSRDRLVGLTVHDGGRSVGVGALERGHAVRVLARSAGERLVAQESGAAGTLADLCDGLPLALRIAAGALDRDARTPIADLVAEMRVDGRLAALGVLDDPRARLDVSFGYSYDALGDVERRVFHLLAFSGDLSASVVAVTADLAPGAARSALRRLSDAHLVARRAGDRYAVPGLLREYARTLATPDRISRTATDAA</sequence>
<dbReference type="PANTHER" id="PTHR47691">
    <property type="entry name" value="REGULATOR-RELATED"/>
    <property type="match status" value="1"/>
</dbReference>
<dbReference type="PANTHER" id="PTHR47691:SF3">
    <property type="entry name" value="HTH-TYPE TRANSCRIPTIONAL REGULATOR RV0890C-RELATED"/>
    <property type="match status" value="1"/>
</dbReference>
<dbReference type="Gene3D" id="3.40.50.300">
    <property type="entry name" value="P-loop containing nucleotide triphosphate hydrolases"/>
    <property type="match status" value="1"/>
</dbReference>
<dbReference type="Proteomes" id="UP000316628">
    <property type="component" value="Unassembled WGS sequence"/>
</dbReference>
<gene>
    <name evidence="1" type="ORF">FHX81_0586</name>
</gene>
<evidence type="ECO:0000313" key="2">
    <source>
        <dbReference type="Proteomes" id="UP000316628"/>
    </source>
</evidence>
<accession>A0A543J656</accession>
<evidence type="ECO:0000313" key="1">
    <source>
        <dbReference type="EMBL" id="TQM78324.1"/>
    </source>
</evidence>
<dbReference type="RefSeq" id="WP_141975079.1">
    <property type="nucleotide sequence ID" value="NZ_VFPP01000001.1"/>
</dbReference>
<dbReference type="EMBL" id="VFPP01000001">
    <property type="protein sequence ID" value="TQM78324.1"/>
    <property type="molecule type" value="Genomic_DNA"/>
</dbReference>
<dbReference type="OrthoDB" id="7628974at2"/>
<proteinExistence type="predicted"/>
<name>A0A543J656_9PSEU</name>